<dbReference type="eggNOG" id="KOG1721">
    <property type="taxonomic scope" value="Eukaryota"/>
</dbReference>
<dbReference type="CDD" id="cd07765">
    <property type="entry name" value="KRAB_A-box"/>
    <property type="match status" value="1"/>
</dbReference>
<dbReference type="EMBL" id="KB365141">
    <property type="protein sequence ID" value="ELV11465.1"/>
    <property type="molecule type" value="Genomic_DNA"/>
</dbReference>
<feature type="domain" description="KRAB" evidence="2">
    <location>
        <begin position="16"/>
        <end position="103"/>
    </location>
</feature>
<evidence type="ECO:0000313" key="3">
    <source>
        <dbReference type="EMBL" id="ELV11465.1"/>
    </source>
</evidence>
<dbReference type="GO" id="GO:0006355">
    <property type="term" value="P:regulation of DNA-templated transcription"/>
    <property type="evidence" value="ECO:0007669"/>
    <property type="project" value="InterPro"/>
</dbReference>
<organism evidence="3 4">
    <name type="scientific">Tupaia chinensis</name>
    <name type="common">Chinese tree shrew</name>
    <name type="synonym">Tupaia belangeri chinensis</name>
    <dbReference type="NCBI Taxonomy" id="246437"/>
    <lineage>
        <taxon>Eukaryota</taxon>
        <taxon>Metazoa</taxon>
        <taxon>Chordata</taxon>
        <taxon>Craniata</taxon>
        <taxon>Vertebrata</taxon>
        <taxon>Euteleostomi</taxon>
        <taxon>Mammalia</taxon>
        <taxon>Eutheria</taxon>
        <taxon>Euarchontoglires</taxon>
        <taxon>Scandentia</taxon>
        <taxon>Tupaiidae</taxon>
        <taxon>Tupaia</taxon>
    </lineage>
</organism>
<dbReference type="InterPro" id="IPR050169">
    <property type="entry name" value="Krueppel_C2H2_ZnF"/>
</dbReference>
<dbReference type="Proteomes" id="UP000011518">
    <property type="component" value="Unassembled WGS sequence"/>
</dbReference>
<keyword evidence="4" id="KW-1185">Reference proteome</keyword>
<reference evidence="4" key="2">
    <citation type="journal article" date="2013" name="Nat. Commun.">
        <title>Genome of the Chinese tree shrew.</title>
        <authorList>
            <person name="Fan Y."/>
            <person name="Huang Z.Y."/>
            <person name="Cao C.C."/>
            <person name="Chen C.S."/>
            <person name="Chen Y.X."/>
            <person name="Fan D.D."/>
            <person name="He J."/>
            <person name="Hou H.L."/>
            <person name="Hu L."/>
            <person name="Hu X.T."/>
            <person name="Jiang X.T."/>
            <person name="Lai R."/>
            <person name="Lang Y.S."/>
            <person name="Liang B."/>
            <person name="Liao S.G."/>
            <person name="Mu D."/>
            <person name="Ma Y.Y."/>
            <person name="Niu Y.Y."/>
            <person name="Sun X.Q."/>
            <person name="Xia J.Q."/>
            <person name="Xiao J."/>
            <person name="Xiong Z.Q."/>
            <person name="Xu L."/>
            <person name="Yang L."/>
            <person name="Zhang Y."/>
            <person name="Zhao W."/>
            <person name="Zhao X.D."/>
            <person name="Zheng Y.T."/>
            <person name="Zhou J.M."/>
            <person name="Zhu Y.B."/>
            <person name="Zhang G.J."/>
            <person name="Wang J."/>
            <person name="Yao Y.G."/>
        </authorList>
    </citation>
    <scope>NUCLEOTIDE SEQUENCE [LARGE SCALE GENOMIC DNA]</scope>
</reference>
<dbReference type="Pfam" id="PF01352">
    <property type="entry name" value="KRAB"/>
    <property type="match status" value="1"/>
</dbReference>
<accession>L8Y925</accession>
<dbReference type="InterPro" id="IPR001909">
    <property type="entry name" value="KRAB"/>
</dbReference>
<sequence length="285" mass="31946">MNLSKSLQDVELEESVTFQDVAVDFNREEWELLGPTQRTEYHDVMLETFGNLVSVDSEDGYVCKKKKAKVSKINIKDDVLNKITENGKQPVILEPPILISDDEDDNIDLEGPILIEENSCDQGQNFTNGKALNMFSVSQQSYDVAEQGLGKSPCQKTNDCEAYSEITGKNPPTNEEPAPVVEQPRKRKQKSKNMYVEPAVGGQKKHGPSKKRASPAKVENGETEKLRCKIPGCFLMGIENLKQYSGKNFKQKKDELVQKLNSVFNSSVFDKKLPEKIDIGGIKRC</sequence>
<evidence type="ECO:0000259" key="2">
    <source>
        <dbReference type="PROSITE" id="PS50805"/>
    </source>
</evidence>
<dbReference type="InterPro" id="IPR036051">
    <property type="entry name" value="KRAB_dom_sf"/>
</dbReference>
<evidence type="ECO:0000256" key="1">
    <source>
        <dbReference type="SAM" id="MobiDB-lite"/>
    </source>
</evidence>
<proteinExistence type="predicted"/>
<feature type="compositionally biased region" description="Basic residues" evidence="1">
    <location>
        <begin position="203"/>
        <end position="214"/>
    </location>
</feature>
<dbReference type="Gene3D" id="6.10.140.140">
    <property type="match status" value="1"/>
</dbReference>
<gene>
    <name evidence="3" type="ORF">TREES_T100015403</name>
</gene>
<evidence type="ECO:0000313" key="4">
    <source>
        <dbReference type="Proteomes" id="UP000011518"/>
    </source>
</evidence>
<feature type="region of interest" description="Disordered" evidence="1">
    <location>
        <begin position="165"/>
        <end position="221"/>
    </location>
</feature>
<dbReference type="SMART" id="SM00349">
    <property type="entry name" value="KRAB"/>
    <property type="match status" value="1"/>
</dbReference>
<dbReference type="PANTHER" id="PTHR23232">
    <property type="entry name" value="KRAB DOMAIN C2H2 ZINC FINGER"/>
    <property type="match status" value="1"/>
</dbReference>
<dbReference type="PANTHER" id="PTHR23232:SF157">
    <property type="entry name" value="ZINC FINGER PROTEIN 525"/>
    <property type="match status" value="1"/>
</dbReference>
<reference evidence="4" key="1">
    <citation type="submission" date="2012-07" db="EMBL/GenBank/DDBJ databases">
        <title>Genome of the Chinese tree shrew, a rising model animal genetically related to primates.</title>
        <authorList>
            <person name="Zhang G."/>
            <person name="Fan Y."/>
            <person name="Yao Y."/>
            <person name="Huang Z."/>
        </authorList>
    </citation>
    <scope>NUCLEOTIDE SEQUENCE [LARGE SCALE GENOMIC DNA]</scope>
</reference>
<dbReference type="PROSITE" id="PS50805">
    <property type="entry name" value="KRAB"/>
    <property type="match status" value="1"/>
</dbReference>
<dbReference type="SUPFAM" id="SSF109640">
    <property type="entry name" value="KRAB domain (Kruppel-associated box)"/>
    <property type="match status" value="1"/>
</dbReference>
<dbReference type="AlphaFoldDB" id="L8Y925"/>
<protein>
    <submittedName>
        <fullName evidence="3">Acidic repeat-containing protein</fullName>
    </submittedName>
</protein>
<name>L8Y925_TUPCH</name>
<dbReference type="InParanoid" id="L8Y925"/>
<dbReference type="STRING" id="246437.L8Y925"/>